<keyword evidence="7" id="KW-0472">Membrane</keyword>
<keyword evidence="5 11" id="KW-0067">ATP-binding</keyword>
<keyword evidence="4" id="KW-0547">Nucleotide-binding</keyword>
<dbReference type="GO" id="GO:0005524">
    <property type="term" value="F:ATP binding"/>
    <property type="evidence" value="ECO:0007669"/>
    <property type="project" value="UniProtKB-KW"/>
</dbReference>
<accession>A0A5J6V5A3</accession>
<keyword evidence="6" id="KW-1278">Translocase</keyword>
<dbReference type="OrthoDB" id="9804819at2"/>
<sequence>MSTSTDVTARPQPPSRHDTGDPVIRVQHLRKSYAGTPAVRDVSFEVRRGEIFGILGSNGAGKTTTVEIVANLRQADGGEVEVLGVDPSRHPAYVKERLGIQLQESTLQGKITPREALRLYAAFYPDPEDPEVLLRLLGLENKADTPFDNLSGGQKQRLSIALALVGRPEIAILDELTTGLDPQARRETWGLIERVRDSGVTIVLVTHFMDEAERLCDRLIVIAGGVVAAHGSPAELTGATDGGRAFRIALPYGHTPTALGLEALAEVTSITPAGRAWMITGTDRVLPAVVLALSEQDVIPDEVQTQARSLEDVFVELVTTPQESS</sequence>
<proteinExistence type="predicted"/>
<evidence type="ECO:0000259" key="10">
    <source>
        <dbReference type="PROSITE" id="PS50893"/>
    </source>
</evidence>
<dbReference type="InterPro" id="IPR003439">
    <property type="entry name" value="ABC_transporter-like_ATP-bd"/>
</dbReference>
<dbReference type="KEGG" id="serw:FY030_05210"/>
<gene>
    <name evidence="11" type="ORF">FY030_05210</name>
</gene>
<dbReference type="Pfam" id="PF00005">
    <property type="entry name" value="ABC_tran"/>
    <property type="match status" value="1"/>
</dbReference>
<dbReference type="InterPro" id="IPR027417">
    <property type="entry name" value="P-loop_NTPase"/>
</dbReference>
<dbReference type="PROSITE" id="PS00211">
    <property type="entry name" value="ABC_TRANSPORTER_1"/>
    <property type="match status" value="1"/>
</dbReference>
<dbReference type="PANTHER" id="PTHR42711">
    <property type="entry name" value="ABC TRANSPORTER ATP-BINDING PROTEIN"/>
    <property type="match status" value="1"/>
</dbReference>
<reference evidence="11 12" key="1">
    <citation type="submission" date="2019-09" db="EMBL/GenBank/DDBJ databases">
        <title>Serinicoccus pratensis sp. nov., isolated from meadow soil.</title>
        <authorList>
            <person name="Zhang W."/>
        </authorList>
    </citation>
    <scope>NUCLEOTIDE SEQUENCE [LARGE SCALE GENOMIC DNA]</scope>
    <source>
        <strain evidence="11 12">W204</strain>
    </source>
</reference>
<dbReference type="GO" id="GO:0046677">
    <property type="term" value="P:response to antibiotic"/>
    <property type="evidence" value="ECO:0007669"/>
    <property type="project" value="UniProtKB-KW"/>
</dbReference>
<protein>
    <submittedName>
        <fullName evidence="11">ABC transporter ATP-binding protein</fullName>
    </submittedName>
</protein>
<feature type="region of interest" description="Disordered" evidence="9">
    <location>
        <begin position="1"/>
        <end position="21"/>
    </location>
</feature>
<dbReference type="SMART" id="SM00382">
    <property type="entry name" value="AAA"/>
    <property type="match status" value="1"/>
</dbReference>
<dbReference type="EMBL" id="CP044427">
    <property type="protein sequence ID" value="QFG68193.1"/>
    <property type="molecule type" value="Genomic_DNA"/>
</dbReference>
<dbReference type="CDD" id="cd03230">
    <property type="entry name" value="ABC_DR_subfamily_A"/>
    <property type="match status" value="1"/>
</dbReference>
<keyword evidence="8" id="KW-0046">Antibiotic resistance</keyword>
<dbReference type="Proteomes" id="UP000326546">
    <property type="component" value="Chromosome"/>
</dbReference>
<keyword evidence="3" id="KW-1003">Cell membrane</keyword>
<dbReference type="PROSITE" id="PS50893">
    <property type="entry name" value="ABC_TRANSPORTER_2"/>
    <property type="match status" value="1"/>
</dbReference>
<organism evidence="11 12">
    <name type="scientific">Ornithinimicrobium pratense</name>
    <dbReference type="NCBI Taxonomy" id="2593973"/>
    <lineage>
        <taxon>Bacteria</taxon>
        <taxon>Bacillati</taxon>
        <taxon>Actinomycetota</taxon>
        <taxon>Actinomycetes</taxon>
        <taxon>Micrococcales</taxon>
        <taxon>Ornithinimicrobiaceae</taxon>
        <taxon>Ornithinimicrobium</taxon>
    </lineage>
</organism>
<dbReference type="GO" id="GO:0005886">
    <property type="term" value="C:plasma membrane"/>
    <property type="evidence" value="ECO:0007669"/>
    <property type="project" value="UniProtKB-SubCell"/>
</dbReference>
<keyword evidence="2" id="KW-0813">Transport</keyword>
<dbReference type="SUPFAM" id="SSF52540">
    <property type="entry name" value="P-loop containing nucleoside triphosphate hydrolases"/>
    <property type="match status" value="1"/>
</dbReference>
<feature type="domain" description="ABC transporter" evidence="10">
    <location>
        <begin position="24"/>
        <end position="249"/>
    </location>
</feature>
<dbReference type="InterPro" id="IPR050763">
    <property type="entry name" value="ABC_transporter_ATP-binding"/>
</dbReference>
<evidence type="ECO:0000256" key="2">
    <source>
        <dbReference type="ARBA" id="ARBA00022448"/>
    </source>
</evidence>
<dbReference type="Gene3D" id="3.40.50.300">
    <property type="entry name" value="P-loop containing nucleotide triphosphate hydrolases"/>
    <property type="match status" value="1"/>
</dbReference>
<evidence type="ECO:0000256" key="3">
    <source>
        <dbReference type="ARBA" id="ARBA00022475"/>
    </source>
</evidence>
<dbReference type="FunFam" id="3.40.50.300:FF:000589">
    <property type="entry name" value="ABC transporter, ATP-binding subunit"/>
    <property type="match status" value="1"/>
</dbReference>
<evidence type="ECO:0000256" key="4">
    <source>
        <dbReference type="ARBA" id="ARBA00022741"/>
    </source>
</evidence>
<comment type="subcellular location">
    <subcellularLocation>
        <location evidence="1">Cell membrane</location>
        <topology evidence="1">Peripheral membrane protein</topology>
    </subcellularLocation>
</comment>
<evidence type="ECO:0000256" key="6">
    <source>
        <dbReference type="ARBA" id="ARBA00022967"/>
    </source>
</evidence>
<evidence type="ECO:0000256" key="9">
    <source>
        <dbReference type="SAM" id="MobiDB-lite"/>
    </source>
</evidence>
<evidence type="ECO:0000313" key="11">
    <source>
        <dbReference type="EMBL" id="QFG68193.1"/>
    </source>
</evidence>
<dbReference type="RefSeq" id="WP_158060582.1">
    <property type="nucleotide sequence ID" value="NZ_CP044427.1"/>
</dbReference>
<evidence type="ECO:0000256" key="7">
    <source>
        <dbReference type="ARBA" id="ARBA00023136"/>
    </source>
</evidence>
<dbReference type="AlphaFoldDB" id="A0A5J6V5A3"/>
<dbReference type="GO" id="GO:0016887">
    <property type="term" value="F:ATP hydrolysis activity"/>
    <property type="evidence" value="ECO:0007669"/>
    <property type="project" value="InterPro"/>
</dbReference>
<evidence type="ECO:0000313" key="12">
    <source>
        <dbReference type="Proteomes" id="UP000326546"/>
    </source>
</evidence>
<evidence type="ECO:0000256" key="5">
    <source>
        <dbReference type="ARBA" id="ARBA00022840"/>
    </source>
</evidence>
<evidence type="ECO:0000256" key="8">
    <source>
        <dbReference type="ARBA" id="ARBA00023251"/>
    </source>
</evidence>
<dbReference type="InterPro" id="IPR017871">
    <property type="entry name" value="ABC_transporter-like_CS"/>
</dbReference>
<name>A0A5J6V5A3_9MICO</name>
<dbReference type="InterPro" id="IPR003593">
    <property type="entry name" value="AAA+_ATPase"/>
</dbReference>
<dbReference type="PANTHER" id="PTHR42711:SF16">
    <property type="entry name" value="ABC TRANSPORTER ATP-BINDING PROTEIN"/>
    <property type="match status" value="1"/>
</dbReference>
<evidence type="ECO:0000256" key="1">
    <source>
        <dbReference type="ARBA" id="ARBA00004202"/>
    </source>
</evidence>
<keyword evidence="12" id="KW-1185">Reference proteome</keyword>